<evidence type="ECO:0000313" key="3">
    <source>
        <dbReference type="EMBL" id="MCQ4840469.1"/>
    </source>
</evidence>
<evidence type="ECO:0000259" key="2">
    <source>
        <dbReference type="Pfam" id="PF20736"/>
    </source>
</evidence>
<gene>
    <name evidence="3" type="ORF">NE695_11155</name>
</gene>
<keyword evidence="4" id="KW-1185">Reference proteome</keyword>
<protein>
    <submittedName>
        <fullName evidence="3">Glycoside hydrolase family 127 protein</fullName>
    </submittedName>
</protein>
<dbReference type="Proteomes" id="UP001524473">
    <property type="component" value="Unassembled WGS sequence"/>
</dbReference>
<reference evidence="3 4" key="1">
    <citation type="submission" date="2022-06" db="EMBL/GenBank/DDBJ databases">
        <title>Isolation of gut microbiota from human fecal samples.</title>
        <authorList>
            <person name="Pamer E.G."/>
            <person name="Barat B."/>
            <person name="Waligurski E."/>
            <person name="Medina S."/>
            <person name="Paddock L."/>
            <person name="Mostad J."/>
        </authorList>
    </citation>
    <scope>NUCLEOTIDE SEQUENCE [LARGE SCALE GENOMIC DNA]</scope>
    <source>
        <strain evidence="3 4">DFI.9.73</strain>
    </source>
</reference>
<dbReference type="InterPro" id="IPR008928">
    <property type="entry name" value="6-hairpin_glycosidase_sf"/>
</dbReference>
<dbReference type="PANTHER" id="PTHR31151:SF0">
    <property type="entry name" value="PROLINE-TRNA LIGASE (DUF1680)"/>
    <property type="match status" value="1"/>
</dbReference>
<dbReference type="EMBL" id="JANFZH010000024">
    <property type="protein sequence ID" value="MCQ4840469.1"/>
    <property type="molecule type" value="Genomic_DNA"/>
</dbReference>
<evidence type="ECO:0000259" key="1">
    <source>
        <dbReference type="Pfam" id="PF07944"/>
    </source>
</evidence>
<accession>A0ABT1S0N9</accession>
<dbReference type="Pfam" id="PF07944">
    <property type="entry name" value="Beta-AFase-like_GH127_cat"/>
    <property type="match status" value="1"/>
</dbReference>
<keyword evidence="3" id="KW-0378">Hydrolase</keyword>
<comment type="caution">
    <text evidence="3">The sequence shown here is derived from an EMBL/GenBank/DDBJ whole genome shotgun (WGS) entry which is preliminary data.</text>
</comment>
<dbReference type="Pfam" id="PF20736">
    <property type="entry name" value="Glyco_hydro127M"/>
    <property type="match status" value="1"/>
</dbReference>
<dbReference type="SUPFAM" id="SSF48208">
    <property type="entry name" value="Six-hairpin glycosidases"/>
    <property type="match status" value="1"/>
</dbReference>
<proteinExistence type="predicted"/>
<sequence length="613" mass="69872">MLKEINMRPLTARELKPEGWLREQLEIQARGLSGHLDQIWPDVRDSAWLGGDRDGWERLPYWLDGFVPLAYLLEDADLKARADRYISAILSRQEEDGWICPCKPEERGAYDVWTVFLIAKVLTLYADCAGDADRKVQNAVWRVLKSLDRHLDHNTLFDWASSRWFECLIPIFWLYERTGEEWLLDLAQKLEAEGVNYELLFRDFRAKQPERRWTYLTHVVNLAMSLKQGALKSRLHGGDPEAYAETALETLRRYHSMAVDHFTGDECLSGDSPIQGTELCGVVETMYSYETLLSVSGGAKWGDRLERLAFNALPATLSEDMWTHQYLQMTNQPECSILPEDHVVFRTNSGESHLFGLEPHFGCCTSNFSQGWPKLALSAFQRTEKGLASAVLVPCRAETEIGGVPVSCRLETEYPFHGKLKYTVETARPVEFTLAVRIPGFAVSAAVDGNPVSTGGFTELHRCWEGVQTVEVEFSFACCLTPRPRGMACLWRGPLLYSLPVKERWEKRGYVRDGVERKFPYCDYEIFAESPWNYGFAGENFLPEEHGVGEIPFSHDHPPITIQAELCQVNWPFEHGVCAIEPERMPLALPEQLELIPYGCTSLRMTELPVLFV</sequence>
<dbReference type="PANTHER" id="PTHR31151">
    <property type="entry name" value="PROLINE-TRNA LIGASE (DUF1680)"/>
    <property type="match status" value="1"/>
</dbReference>
<feature type="domain" description="Non-reducing end beta-L-arabinofuranosidase-like GH127 middle" evidence="2">
    <location>
        <begin position="390"/>
        <end position="474"/>
    </location>
</feature>
<dbReference type="InterPro" id="IPR012878">
    <property type="entry name" value="Beta-AFase-like_GH127_cat"/>
</dbReference>
<dbReference type="GO" id="GO:0016787">
    <property type="term" value="F:hydrolase activity"/>
    <property type="evidence" value="ECO:0007669"/>
    <property type="project" value="UniProtKB-KW"/>
</dbReference>
<evidence type="ECO:0000313" key="4">
    <source>
        <dbReference type="Proteomes" id="UP001524473"/>
    </source>
</evidence>
<dbReference type="InterPro" id="IPR049046">
    <property type="entry name" value="Beta-AFase-like_GH127_middle"/>
</dbReference>
<organism evidence="3 4">
    <name type="scientific">Neglectibacter timonensis</name>
    <dbReference type="NCBI Taxonomy" id="1776382"/>
    <lineage>
        <taxon>Bacteria</taxon>
        <taxon>Bacillati</taxon>
        <taxon>Bacillota</taxon>
        <taxon>Clostridia</taxon>
        <taxon>Eubacteriales</taxon>
        <taxon>Oscillospiraceae</taxon>
        <taxon>Neglectibacter</taxon>
    </lineage>
</organism>
<dbReference type="RefSeq" id="WP_412268648.1">
    <property type="nucleotide sequence ID" value="NZ_JBKUZK010000002.1"/>
</dbReference>
<feature type="domain" description="Non-reducing end beta-L-arabinofuranosidase-like GH127 catalytic" evidence="1">
    <location>
        <begin position="61"/>
        <end position="375"/>
    </location>
</feature>
<name>A0ABT1S0N9_9FIRM</name>